<dbReference type="Proteomes" id="UP000054538">
    <property type="component" value="Unassembled WGS sequence"/>
</dbReference>
<dbReference type="EMBL" id="KN829482">
    <property type="protein sequence ID" value="KIK73718.1"/>
    <property type="molecule type" value="Genomic_DNA"/>
</dbReference>
<reference evidence="3" key="2">
    <citation type="submission" date="2015-01" db="EMBL/GenBank/DDBJ databases">
        <title>Evolutionary Origins and Diversification of the Mycorrhizal Mutualists.</title>
        <authorList>
            <consortium name="DOE Joint Genome Institute"/>
            <consortium name="Mycorrhizal Genomics Consortium"/>
            <person name="Kohler A."/>
            <person name="Kuo A."/>
            <person name="Nagy L.G."/>
            <person name="Floudas D."/>
            <person name="Copeland A."/>
            <person name="Barry K.W."/>
            <person name="Cichocki N."/>
            <person name="Veneault-Fourrey C."/>
            <person name="LaButti K."/>
            <person name="Lindquist E.A."/>
            <person name="Lipzen A."/>
            <person name="Lundell T."/>
            <person name="Morin E."/>
            <person name="Murat C."/>
            <person name="Riley R."/>
            <person name="Ohm R."/>
            <person name="Sun H."/>
            <person name="Tunlid A."/>
            <person name="Henrissat B."/>
            <person name="Grigoriev I.V."/>
            <person name="Hibbett D.S."/>
            <person name="Martin F."/>
        </authorList>
    </citation>
    <scope>NUCLEOTIDE SEQUENCE [LARGE SCALE GENOMIC DNA]</scope>
    <source>
        <strain evidence="3">Ve08.2h10</strain>
    </source>
</reference>
<accession>A0A0D0CDS3</accession>
<gene>
    <name evidence="2" type="ORF">PAXRUDRAFT_29233</name>
</gene>
<dbReference type="InParanoid" id="A0A0D0CDS3"/>
<dbReference type="STRING" id="930991.A0A0D0CDS3"/>
<evidence type="ECO:0000313" key="3">
    <source>
        <dbReference type="Proteomes" id="UP000054538"/>
    </source>
</evidence>
<proteinExistence type="predicted"/>
<name>A0A0D0CDS3_9AGAM</name>
<dbReference type="GO" id="GO:0005681">
    <property type="term" value="C:spliceosomal complex"/>
    <property type="evidence" value="ECO:0007669"/>
    <property type="project" value="TreeGrafter"/>
</dbReference>
<feature type="non-terminal residue" evidence="2">
    <location>
        <position position="206"/>
    </location>
</feature>
<reference evidence="2 3" key="1">
    <citation type="submission" date="2014-04" db="EMBL/GenBank/DDBJ databases">
        <authorList>
            <consortium name="DOE Joint Genome Institute"/>
            <person name="Kuo A."/>
            <person name="Kohler A."/>
            <person name="Jargeat P."/>
            <person name="Nagy L.G."/>
            <person name="Floudas D."/>
            <person name="Copeland A."/>
            <person name="Barry K.W."/>
            <person name="Cichocki N."/>
            <person name="Veneault-Fourrey C."/>
            <person name="LaButti K."/>
            <person name="Lindquist E.A."/>
            <person name="Lipzen A."/>
            <person name="Lundell T."/>
            <person name="Morin E."/>
            <person name="Murat C."/>
            <person name="Sun H."/>
            <person name="Tunlid A."/>
            <person name="Henrissat B."/>
            <person name="Grigoriev I.V."/>
            <person name="Hibbett D.S."/>
            <person name="Martin F."/>
            <person name="Nordberg H.P."/>
            <person name="Cantor M.N."/>
            <person name="Hua S.X."/>
        </authorList>
    </citation>
    <scope>NUCLEOTIDE SEQUENCE [LARGE SCALE GENOMIC DNA]</scope>
    <source>
        <strain evidence="2 3">Ve08.2h10</strain>
    </source>
</reference>
<feature type="compositionally biased region" description="Basic and acidic residues" evidence="1">
    <location>
        <begin position="100"/>
        <end position="112"/>
    </location>
</feature>
<dbReference type="PANTHER" id="PTHR18806">
    <property type="entry name" value="RBM25 PROTEIN"/>
    <property type="match status" value="1"/>
</dbReference>
<dbReference type="AlphaFoldDB" id="A0A0D0CDS3"/>
<evidence type="ECO:0000313" key="2">
    <source>
        <dbReference type="EMBL" id="KIK73718.1"/>
    </source>
</evidence>
<dbReference type="OrthoDB" id="6275295at2759"/>
<protein>
    <submittedName>
        <fullName evidence="2">Uncharacterized protein</fullName>
    </submittedName>
</protein>
<organism evidence="2 3">
    <name type="scientific">Paxillus rubicundulus Ve08.2h10</name>
    <dbReference type="NCBI Taxonomy" id="930991"/>
    <lineage>
        <taxon>Eukaryota</taxon>
        <taxon>Fungi</taxon>
        <taxon>Dikarya</taxon>
        <taxon>Basidiomycota</taxon>
        <taxon>Agaricomycotina</taxon>
        <taxon>Agaricomycetes</taxon>
        <taxon>Agaricomycetidae</taxon>
        <taxon>Boletales</taxon>
        <taxon>Paxilineae</taxon>
        <taxon>Paxillaceae</taxon>
        <taxon>Paxillus</taxon>
    </lineage>
</organism>
<dbReference type="GO" id="GO:0003729">
    <property type="term" value="F:mRNA binding"/>
    <property type="evidence" value="ECO:0007669"/>
    <property type="project" value="TreeGrafter"/>
</dbReference>
<dbReference type="PANTHER" id="PTHR18806:SF4">
    <property type="entry name" value="RNA-BINDING PROTEIN 25"/>
    <property type="match status" value="1"/>
</dbReference>
<dbReference type="HOGENOM" id="CLU_1334707_0_0_1"/>
<dbReference type="FunCoup" id="A0A0D0CDS3">
    <property type="interactions" value="650"/>
</dbReference>
<keyword evidence="3" id="KW-1185">Reference proteome</keyword>
<sequence>MLSGFGFAEYEDPDSALRSLTLLQGIELPALEDGCANKKLLIKADEKTRLFLDAYSAQKMRTDEKYVIPPHLHDLQEADLPETQRGLVISEIAQFRERAAKREREKVREVRDSIPNLLASTPSGPKLREWGKSQSQQPSQSSTPAKGLHGKGSQGFNKPVNFVKAEDGDAAMGAPDDRSRGPKTDEELERDWKEARRRDEEVSFKR</sequence>
<dbReference type="InterPro" id="IPR052768">
    <property type="entry name" value="RBM25"/>
</dbReference>
<evidence type="ECO:0000256" key="1">
    <source>
        <dbReference type="SAM" id="MobiDB-lite"/>
    </source>
</evidence>
<feature type="region of interest" description="Disordered" evidence="1">
    <location>
        <begin position="100"/>
        <end position="206"/>
    </location>
</feature>
<feature type="compositionally biased region" description="Low complexity" evidence="1">
    <location>
        <begin position="133"/>
        <end position="142"/>
    </location>
</feature>
<feature type="compositionally biased region" description="Basic and acidic residues" evidence="1">
    <location>
        <begin position="175"/>
        <end position="206"/>
    </location>
</feature>